<dbReference type="Proteomes" id="UP000739538">
    <property type="component" value="Unassembled WGS sequence"/>
</dbReference>
<protein>
    <submittedName>
        <fullName evidence="1">Uncharacterized protein</fullName>
    </submittedName>
</protein>
<evidence type="ECO:0000313" key="1">
    <source>
        <dbReference type="EMBL" id="MCA9759908.1"/>
    </source>
</evidence>
<proteinExistence type="predicted"/>
<comment type="caution">
    <text evidence="1">The sequence shown here is derived from an EMBL/GenBank/DDBJ whole genome shotgun (WGS) entry which is preliminary data.</text>
</comment>
<accession>A0A956SIS2</accession>
<reference evidence="1" key="2">
    <citation type="journal article" date="2021" name="Microbiome">
        <title>Successional dynamics and alternative stable states in a saline activated sludge microbial community over 9 years.</title>
        <authorList>
            <person name="Wang Y."/>
            <person name="Ye J."/>
            <person name="Ju F."/>
            <person name="Liu L."/>
            <person name="Boyd J.A."/>
            <person name="Deng Y."/>
            <person name="Parks D.H."/>
            <person name="Jiang X."/>
            <person name="Yin X."/>
            <person name="Woodcroft B.J."/>
            <person name="Tyson G.W."/>
            <person name="Hugenholtz P."/>
            <person name="Polz M.F."/>
            <person name="Zhang T."/>
        </authorList>
    </citation>
    <scope>NUCLEOTIDE SEQUENCE</scope>
    <source>
        <strain evidence="1">HKST-UBA02</strain>
    </source>
</reference>
<sequence length="130" mass="14200">MNRAIQPRETMLEIVSISIPILALIVGSPAPVDGRTIVPDLEIAEPVGQTWLDYARPPIGTLGAEEGATQRVPGDTLTFGFVDDDGFAVLNGTWTFDHGSSDPLEGWVQDDITEQEDAYFRQIDATIWEA</sequence>
<gene>
    <name evidence="1" type="ORF">KDA27_29190</name>
</gene>
<name>A0A956SIS2_UNCEI</name>
<evidence type="ECO:0000313" key="2">
    <source>
        <dbReference type="Proteomes" id="UP000739538"/>
    </source>
</evidence>
<organism evidence="1 2">
    <name type="scientific">Eiseniibacteriota bacterium</name>
    <dbReference type="NCBI Taxonomy" id="2212470"/>
    <lineage>
        <taxon>Bacteria</taxon>
        <taxon>Candidatus Eiseniibacteriota</taxon>
    </lineage>
</organism>
<feature type="non-terminal residue" evidence="1">
    <location>
        <position position="130"/>
    </location>
</feature>
<reference evidence="1" key="1">
    <citation type="submission" date="2020-04" db="EMBL/GenBank/DDBJ databases">
        <authorList>
            <person name="Zhang T."/>
        </authorList>
    </citation>
    <scope>NUCLEOTIDE SEQUENCE</scope>
    <source>
        <strain evidence="1">HKST-UBA02</strain>
    </source>
</reference>
<dbReference type="AlphaFoldDB" id="A0A956SIS2"/>
<dbReference type="EMBL" id="JAGQHS010000611">
    <property type="protein sequence ID" value="MCA9759908.1"/>
    <property type="molecule type" value="Genomic_DNA"/>
</dbReference>